<evidence type="ECO:0000256" key="3">
    <source>
        <dbReference type="ARBA" id="ARBA00023054"/>
    </source>
</evidence>
<keyword evidence="2" id="KW-0597">Phosphoprotein</keyword>
<proteinExistence type="inferred from homology"/>
<feature type="non-terminal residue" evidence="4">
    <location>
        <position position="1"/>
    </location>
</feature>
<evidence type="ECO:0000313" key="6">
    <source>
        <dbReference type="Proteomes" id="UP000677228"/>
    </source>
</evidence>
<dbReference type="AlphaFoldDB" id="A0A8S2G149"/>
<gene>
    <name evidence="4" type="ORF">OVA965_LOCUS42477</name>
    <name evidence="5" type="ORF">TMI583_LOCUS44407</name>
</gene>
<accession>A0A8S2G149</accession>
<dbReference type="Proteomes" id="UP000682733">
    <property type="component" value="Unassembled WGS sequence"/>
</dbReference>
<protein>
    <submittedName>
        <fullName evidence="4">Uncharacterized protein</fullName>
    </submittedName>
</protein>
<comment type="similarity">
    <text evidence="1">Belongs to the zygin family.</text>
</comment>
<comment type="caution">
    <text evidence="4">The sequence shown here is derived from an EMBL/GenBank/DDBJ whole genome shotgun (WGS) entry which is preliminary data.</text>
</comment>
<organism evidence="4 6">
    <name type="scientific">Didymodactylos carnosus</name>
    <dbReference type="NCBI Taxonomy" id="1234261"/>
    <lineage>
        <taxon>Eukaryota</taxon>
        <taxon>Metazoa</taxon>
        <taxon>Spiralia</taxon>
        <taxon>Gnathifera</taxon>
        <taxon>Rotifera</taxon>
        <taxon>Eurotatoria</taxon>
        <taxon>Bdelloidea</taxon>
        <taxon>Philodinida</taxon>
        <taxon>Philodinidae</taxon>
        <taxon>Didymodactylos</taxon>
    </lineage>
</organism>
<dbReference type="PANTHER" id="PTHR12394">
    <property type="entry name" value="ZYGIN"/>
    <property type="match status" value="1"/>
</dbReference>
<name>A0A8S2G149_9BILA</name>
<dbReference type="PANTHER" id="PTHR12394:SF12">
    <property type="entry name" value="LD08195P"/>
    <property type="match status" value="1"/>
</dbReference>
<dbReference type="Proteomes" id="UP000677228">
    <property type="component" value="Unassembled WGS sequence"/>
</dbReference>
<dbReference type="InterPro" id="IPR011680">
    <property type="entry name" value="FEZ"/>
</dbReference>
<dbReference type="GO" id="GO:0030424">
    <property type="term" value="C:axon"/>
    <property type="evidence" value="ECO:0007669"/>
    <property type="project" value="TreeGrafter"/>
</dbReference>
<dbReference type="Pfam" id="PF07763">
    <property type="entry name" value="FEZ"/>
    <property type="match status" value="1"/>
</dbReference>
<evidence type="ECO:0000313" key="4">
    <source>
        <dbReference type="EMBL" id="CAF1607843.1"/>
    </source>
</evidence>
<dbReference type="EMBL" id="CAJOBA010076390">
    <property type="protein sequence ID" value="CAF4419866.1"/>
    <property type="molecule type" value="Genomic_DNA"/>
</dbReference>
<keyword evidence="3" id="KW-0175">Coiled coil</keyword>
<evidence type="ECO:0000256" key="2">
    <source>
        <dbReference type="ARBA" id="ARBA00022553"/>
    </source>
</evidence>
<dbReference type="EMBL" id="CAJNOK010052297">
    <property type="protein sequence ID" value="CAF1607843.1"/>
    <property type="molecule type" value="Genomic_DNA"/>
</dbReference>
<reference evidence="4" key="1">
    <citation type="submission" date="2021-02" db="EMBL/GenBank/DDBJ databases">
        <authorList>
            <person name="Nowell W R."/>
        </authorList>
    </citation>
    <scope>NUCLEOTIDE SEQUENCE</scope>
</reference>
<evidence type="ECO:0000313" key="5">
    <source>
        <dbReference type="EMBL" id="CAF4419866.1"/>
    </source>
</evidence>
<evidence type="ECO:0000256" key="1">
    <source>
        <dbReference type="ARBA" id="ARBA00006788"/>
    </source>
</evidence>
<sequence length="289" mass="33402">CAPLVKFSTDEWNDFIEMTDDHQLKHGETQQPLGENLFRSLSLEDLVKSFDNTINCCFPNELYENKNSNLNIKDDVHLKSLKQDLVATSRTWSELIENLRHSLLNELKLPHIEKSCQLAMSTINQFSIDKEISSIDDVEEDELREQLDMHSVIVPNISNLEPFLTAEQVISEIDFILQESCIDMTPDSGFSDDNSDMLDLRTRIHYLSNGENLDFGKRTYLKTQSVFSLNEIYEELESSVKELSDTLVQELAFRDELEFEKETKNTFISLVLSIQVCINIHIIQVKIFL</sequence>
<dbReference type="GO" id="GO:0005737">
    <property type="term" value="C:cytoplasm"/>
    <property type="evidence" value="ECO:0007669"/>
    <property type="project" value="TreeGrafter"/>
</dbReference>